<evidence type="ECO:0000256" key="2">
    <source>
        <dbReference type="ARBA" id="ARBA00004777"/>
    </source>
</evidence>
<evidence type="ECO:0000256" key="1">
    <source>
        <dbReference type="ARBA" id="ARBA00001974"/>
    </source>
</evidence>
<evidence type="ECO:0000313" key="15">
    <source>
        <dbReference type="Proteomes" id="UP001642464"/>
    </source>
</evidence>
<dbReference type="Proteomes" id="UP001642464">
    <property type="component" value="Unassembled WGS sequence"/>
</dbReference>
<dbReference type="NCBIfam" id="TIGR00676">
    <property type="entry name" value="fadh2"/>
    <property type="match status" value="1"/>
</dbReference>
<dbReference type="InterPro" id="IPR003171">
    <property type="entry name" value="Mehydrof_redctse-like"/>
</dbReference>
<protein>
    <recommendedName>
        <fullName evidence="11">methylenetetrahydrofolate reductase (NADH)</fullName>
        <ecNumber evidence="11">1.5.1.54</ecNumber>
    </recommendedName>
</protein>
<evidence type="ECO:0000256" key="4">
    <source>
        <dbReference type="ARBA" id="ARBA00022605"/>
    </source>
</evidence>
<dbReference type="InterPro" id="IPR036388">
    <property type="entry name" value="WH-like_DNA-bd_sf"/>
</dbReference>
<dbReference type="SUPFAM" id="SSF46785">
    <property type="entry name" value="Winged helix' DNA-binding domain"/>
    <property type="match status" value="1"/>
</dbReference>
<keyword evidence="15" id="KW-1185">Reference proteome</keyword>
<dbReference type="CDD" id="cd02440">
    <property type="entry name" value="AdoMet_MTases"/>
    <property type="match status" value="1"/>
</dbReference>
<reference evidence="13 15" key="1">
    <citation type="submission" date="2024-02" db="EMBL/GenBank/DDBJ databases">
        <authorList>
            <person name="Chen Y."/>
            <person name="Shah S."/>
            <person name="Dougan E. K."/>
            <person name="Thang M."/>
            <person name="Chan C."/>
        </authorList>
    </citation>
    <scope>NUCLEOTIDE SEQUENCE [LARGE SCALE GENOMIC DNA]</scope>
</reference>
<dbReference type="Pfam" id="PF02219">
    <property type="entry name" value="MTHFR"/>
    <property type="match status" value="1"/>
</dbReference>
<evidence type="ECO:0000256" key="10">
    <source>
        <dbReference type="ARBA" id="ARBA00034478"/>
    </source>
</evidence>
<feature type="domain" description="HTH arsR-type" evidence="12">
    <location>
        <begin position="1"/>
        <end position="93"/>
    </location>
</feature>
<dbReference type="PANTHER" id="PTHR45754">
    <property type="entry name" value="METHYLENETETRAHYDROFOLATE REDUCTASE"/>
    <property type="match status" value="1"/>
</dbReference>
<evidence type="ECO:0000256" key="11">
    <source>
        <dbReference type="ARBA" id="ARBA00034529"/>
    </source>
</evidence>
<dbReference type="Pfam" id="PF01022">
    <property type="entry name" value="HTH_5"/>
    <property type="match status" value="1"/>
</dbReference>
<comment type="similarity">
    <text evidence="3">Belongs to the methylenetetrahydrofolate reductase family.</text>
</comment>
<dbReference type="EMBL" id="CAXAMM010017779">
    <property type="protein sequence ID" value="CAK9042062.1"/>
    <property type="molecule type" value="Genomic_DNA"/>
</dbReference>
<dbReference type="Pfam" id="PF08241">
    <property type="entry name" value="Methyltransf_11"/>
    <property type="match status" value="1"/>
</dbReference>
<dbReference type="InterPro" id="IPR036390">
    <property type="entry name" value="WH_DNA-bd_sf"/>
</dbReference>
<evidence type="ECO:0000313" key="14">
    <source>
        <dbReference type="EMBL" id="CAK9042062.1"/>
    </source>
</evidence>
<evidence type="ECO:0000256" key="8">
    <source>
        <dbReference type="ARBA" id="ARBA00023027"/>
    </source>
</evidence>
<comment type="pathway">
    <text evidence="2">One-carbon metabolism; tetrahydrofolate interconversion.</text>
</comment>
<keyword evidence="6" id="KW-0274">FAD</keyword>
<dbReference type="SUPFAM" id="SSF51730">
    <property type="entry name" value="FAD-linked oxidoreductase"/>
    <property type="match status" value="1"/>
</dbReference>
<dbReference type="EC" id="1.5.1.54" evidence="11"/>
<gene>
    <name evidence="13" type="ORF">SCF082_LOCUS23141</name>
    <name evidence="14" type="ORF">SCF082_LOCUS24246</name>
</gene>
<evidence type="ECO:0000313" key="13">
    <source>
        <dbReference type="EMBL" id="CAK9039540.1"/>
    </source>
</evidence>
<evidence type="ECO:0000259" key="12">
    <source>
        <dbReference type="PROSITE" id="PS50987"/>
    </source>
</evidence>
<dbReference type="InterPro" id="IPR029063">
    <property type="entry name" value="SAM-dependent_MTases_sf"/>
</dbReference>
<proteinExistence type="inferred from homology"/>
<dbReference type="PANTHER" id="PTHR45754:SF3">
    <property type="entry name" value="METHYLENETETRAHYDROFOLATE REDUCTASE (NADPH)"/>
    <property type="match status" value="1"/>
</dbReference>
<dbReference type="SUPFAM" id="SSF53335">
    <property type="entry name" value="S-adenosyl-L-methionine-dependent methyltransferases"/>
    <property type="match status" value="1"/>
</dbReference>
<keyword evidence="9" id="KW-0486">Methionine biosynthesis</keyword>
<keyword evidence="4" id="KW-0028">Amino-acid biosynthesis</keyword>
<dbReference type="InterPro" id="IPR029041">
    <property type="entry name" value="FAD-linked_oxidoreductase-like"/>
</dbReference>
<evidence type="ECO:0000256" key="9">
    <source>
        <dbReference type="ARBA" id="ARBA00023167"/>
    </source>
</evidence>
<dbReference type="InterPro" id="IPR011991">
    <property type="entry name" value="ArsR-like_HTH"/>
</dbReference>
<dbReference type="PRINTS" id="PR00778">
    <property type="entry name" value="HTHARSR"/>
</dbReference>
<dbReference type="SMART" id="SM00418">
    <property type="entry name" value="HTH_ARSR"/>
    <property type="match status" value="1"/>
</dbReference>
<dbReference type="Gene3D" id="3.40.50.150">
    <property type="entry name" value="Vaccinia Virus protein VP39"/>
    <property type="match status" value="1"/>
</dbReference>
<evidence type="ECO:0000256" key="7">
    <source>
        <dbReference type="ARBA" id="ARBA00023002"/>
    </source>
</evidence>
<dbReference type="Gene3D" id="1.10.10.10">
    <property type="entry name" value="Winged helix-like DNA-binding domain superfamily/Winged helix DNA-binding domain"/>
    <property type="match status" value="1"/>
</dbReference>
<keyword evidence="8" id="KW-0520">NAD</keyword>
<dbReference type="CDD" id="cd00090">
    <property type="entry name" value="HTH_ARSR"/>
    <property type="match status" value="1"/>
</dbReference>
<dbReference type="InterPro" id="IPR004620">
    <property type="entry name" value="MTHF_reductase_bac"/>
</dbReference>
<keyword evidence="5" id="KW-0285">Flavoprotein</keyword>
<accession>A0ABP0LK17</accession>
<comment type="cofactor">
    <cofactor evidence="1">
        <name>FAD</name>
        <dbReference type="ChEBI" id="CHEBI:57692"/>
    </cofactor>
</comment>
<evidence type="ECO:0000256" key="6">
    <source>
        <dbReference type="ARBA" id="ARBA00022827"/>
    </source>
</evidence>
<name>A0ABP0LK17_9DINO</name>
<evidence type="ECO:0000256" key="3">
    <source>
        <dbReference type="ARBA" id="ARBA00006743"/>
    </source>
</evidence>
<comment type="pathway">
    <text evidence="10">Amino-acid biosynthesis; L-methionine biosynthesis via de novo pathway.</text>
</comment>
<dbReference type="NCBIfam" id="NF033788">
    <property type="entry name" value="HTH_metalloreg"/>
    <property type="match status" value="1"/>
</dbReference>
<dbReference type="InterPro" id="IPR001845">
    <property type="entry name" value="HTH_ArsR_DNA-bd_dom"/>
</dbReference>
<dbReference type="Gene3D" id="3.20.20.220">
    <property type="match status" value="1"/>
</dbReference>
<sequence>MTLDETLNVFRAIGEETRLRIMALLVRGELTVSELTTILGQSQPRVSRHLKILADAGLAERHREGAWMFYRLAGAAQSDSSLSAVLESISSMIDAGDRIVARDGERFVQSREARAALAAAYFRENAREWNRLRRLHLPESDIEARIIELAGEEKSDLFIDLGTGTGRMLELFADRYSTGVGYDLSHEMLSIARTNLEQAQISHAQVRHGDLFSLPLEGGCADIVCVHQVLHFLAEPGGAVREAARLLKQGGKLIISDFAPHALEFLRDEHAHRRLGFSDDEVSDWCTAAMQTKLWSAVEKLAPLQPDFVSVTYGAGGSTRERTHETVARIAKETNLPVAAHLTCVAATKDDVDSVLRDYWAAGVKHIVALRGDPPGGPGDPYSPHPGGYANAAELTAGAKKIAPFEISVGCYPEQHPDSPSVSADIEMLKKKIDAGATRAITQFFYDNSVYLRYIDRIRKEGIDIPIAPGIMPVTSFAGMRKMADICGATIPGRLVKLFENLDDDPATRQLIAATVAAEQCLDLAEHGVENFHFYTLNRDDLTFALCHMLGGAANILRVYGCGKAISFDDPEFAEMMELFPGFDRARSVIRVAVDRVSDSCGWGVPIYEFKEEREQLRRWVSNKSYDEWKERRYDRNETSVDGLPGLVRPAYVKKGDPV</sequence>
<organism evidence="13 15">
    <name type="scientific">Durusdinium trenchii</name>
    <dbReference type="NCBI Taxonomy" id="1381693"/>
    <lineage>
        <taxon>Eukaryota</taxon>
        <taxon>Sar</taxon>
        <taxon>Alveolata</taxon>
        <taxon>Dinophyceae</taxon>
        <taxon>Suessiales</taxon>
        <taxon>Symbiodiniaceae</taxon>
        <taxon>Durusdinium</taxon>
    </lineage>
</organism>
<dbReference type="PROSITE" id="PS50987">
    <property type="entry name" value="HTH_ARSR_2"/>
    <property type="match status" value="1"/>
</dbReference>
<dbReference type="CDD" id="cd00537">
    <property type="entry name" value="MTHFR"/>
    <property type="match status" value="1"/>
</dbReference>
<dbReference type="EMBL" id="CAXAMM010016668">
    <property type="protein sequence ID" value="CAK9039540.1"/>
    <property type="molecule type" value="Genomic_DNA"/>
</dbReference>
<comment type="caution">
    <text evidence="13">The sequence shown here is derived from an EMBL/GenBank/DDBJ whole genome shotgun (WGS) entry which is preliminary data.</text>
</comment>
<keyword evidence="7" id="KW-0560">Oxidoreductase</keyword>
<dbReference type="InterPro" id="IPR013216">
    <property type="entry name" value="Methyltransf_11"/>
</dbReference>
<evidence type="ECO:0000256" key="5">
    <source>
        <dbReference type="ARBA" id="ARBA00022630"/>
    </source>
</evidence>